<evidence type="ECO:0000313" key="2">
    <source>
        <dbReference type="Proteomes" id="UP000278907"/>
    </source>
</evidence>
<evidence type="ECO:0000313" key="1">
    <source>
        <dbReference type="EMBL" id="RKH87539.1"/>
    </source>
</evidence>
<keyword evidence="2" id="KW-1185">Reference proteome</keyword>
<proteinExistence type="predicted"/>
<dbReference type="Proteomes" id="UP000278907">
    <property type="component" value="Unassembled WGS sequence"/>
</dbReference>
<sequence>MFEIIVVWNDDATNIILVCAIKQQTIVQSITMHASAKELWKFLALPIRLITEVINQQTSFLVCFVRLTYLSYE</sequence>
<dbReference type="EMBL" id="RAWI01000827">
    <property type="protein sequence ID" value="RKH87539.1"/>
    <property type="molecule type" value="Genomic_DNA"/>
</dbReference>
<gene>
    <name evidence="1" type="ORF">D7Y13_42020</name>
</gene>
<organism evidence="1 2">
    <name type="scientific">Corallococcus praedator</name>
    <dbReference type="NCBI Taxonomy" id="2316724"/>
    <lineage>
        <taxon>Bacteria</taxon>
        <taxon>Pseudomonadati</taxon>
        <taxon>Myxococcota</taxon>
        <taxon>Myxococcia</taxon>
        <taxon>Myxococcales</taxon>
        <taxon>Cystobacterineae</taxon>
        <taxon>Myxococcaceae</taxon>
        <taxon>Corallococcus</taxon>
    </lineage>
</organism>
<reference evidence="1 2" key="1">
    <citation type="submission" date="2018-09" db="EMBL/GenBank/DDBJ databases">
        <authorList>
            <person name="Livingstone P.G."/>
            <person name="Whitworth D.E."/>
        </authorList>
    </citation>
    <scope>NUCLEOTIDE SEQUENCE [LARGE SCALE GENOMIC DNA]</scope>
    <source>
        <strain evidence="1 2">CA031B</strain>
    </source>
</reference>
<accession>A0ABX9Q4H2</accession>
<comment type="caution">
    <text evidence="1">The sequence shown here is derived from an EMBL/GenBank/DDBJ whole genome shotgun (WGS) entry which is preliminary data.</text>
</comment>
<protein>
    <submittedName>
        <fullName evidence="1">Uncharacterized protein</fullName>
    </submittedName>
</protein>
<name>A0ABX9Q4H2_9BACT</name>